<accession>A0ACC2SL89</accession>
<reference evidence="1" key="1">
    <citation type="submission" date="2022-04" db="EMBL/GenBank/DDBJ databases">
        <title>Genome of the entomopathogenic fungus Entomophthora muscae.</title>
        <authorList>
            <person name="Elya C."/>
            <person name="Lovett B.R."/>
            <person name="Lee E."/>
            <person name="Macias A.M."/>
            <person name="Hajek A.E."/>
            <person name="De Bivort B.L."/>
            <person name="Kasson M.T."/>
            <person name="De Fine Licht H.H."/>
            <person name="Stajich J.E."/>
        </authorList>
    </citation>
    <scope>NUCLEOTIDE SEQUENCE</scope>
    <source>
        <strain evidence="1">Berkeley</strain>
    </source>
</reference>
<protein>
    <submittedName>
        <fullName evidence="1">Rhomboid domain-containing protein 2, variant 2</fullName>
    </submittedName>
</protein>
<dbReference type="Proteomes" id="UP001165960">
    <property type="component" value="Unassembled WGS sequence"/>
</dbReference>
<organism evidence="1 2">
    <name type="scientific">Entomophthora muscae</name>
    <dbReference type="NCBI Taxonomy" id="34485"/>
    <lineage>
        <taxon>Eukaryota</taxon>
        <taxon>Fungi</taxon>
        <taxon>Fungi incertae sedis</taxon>
        <taxon>Zoopagomycota</taxon>
        <taxon>Entomophthoromycotina</taxon>
        <taxon>Entomophthoromycetes</taxon>
        <taxon>Entomophthorales</taxon>
        <taxon>Entomophthoraceae</taxon>
        <taxon>Entomophthora</taxon>
    </lineage>
</organism>
<gene>
    <name evidence="1" type="primary">RHBDD2_1</name>
    <name evidence="1" type="ORF">DSO57_1005700</name>
</gene>
<dbReference type="EMBL" id="QTSX02004986">
    <property type="protein sequence ID" value="KAJ9062897.1"/>
    <property type="molecule type" value="Genomic_DNA"/>
</dbReference>
<evidence type="ECO:0000313" key="1">
    <source>
        <dbReference type="EMBL" id="KAJ9062897.1"/>
    </source>
</evidence>
<evidence type="ECO:0000313" key="2">
    <source>
        <dbReference type="Proteomes" id="UP001165960"/>
    </source>
</evidence>
<name>A0ACC2SL89_9FUNG</name>
<sequence length="359" mass="39867">MTAVNSQPLNNPWRTPQNDRIQPISLSAQDLAANIKRDIATSIRTMPIVTFLFASTIIGLFILDLFINLLLKFSIPKSNGIWADLMYKSFLLSPVKIVKSYQGEGIPFQILIILVWRLATYVYPESGVFRLIVHLLVTVSLSSQFEKRTGSVKYFYLLNAFFTLVPAAIYSSLASFALSGPKALPAIADEGNLFFSLLVCHVREAPQSNPCETCNISSNLYPIALFLIISLFSSRAAITMQFFGLLMGYLYAYEMMTLLMPSENRIQQVENMYLVNVLRRIFPHRFVAHSERGFVLLEPTDLPHSNVPGAFGPGQQANSGSGSSFSFFGNFMTPPAQDTNPPNTTNSSTFSGQGRRLGS</sequence>
<comment type="caution">
    <text evidence="1">The sequence shown here is derived from an EMBL/GenBank/DDBJ whole genome shotgun (WGS) entry which is preliminary data.</text>
</comment>
<keyword evidence="2" id="KW-1185">Reference proteome</keyword>
<proteinExistence type="predicted"/>